<name>A0A9X2K5A6_9ACTN</name>
<proteinExistence type="predicted"/>
<dbReference type="EMBL" id="JAMZEB010000002">
    <property type="protein sequence ID" value="MCP2361327.1"/>
    <property type="molecule type" value="Genomic_DNA"/>
</dbReference>
<dbReference type="AlphaFoldDB" id="A0A9X2K5A6"/>
<evidence type="ECO:0000313" key="3">
    <source>
        <dbReference type="Proteomes" id="UP001139648"/>
    </source>
</evidence>
<accession>A0A9X2K5A6</accession>
<keyword evidence="1" id="KW-0812">Transmembrane</keyword>
<reference evidence="2" key="1">
    <citation type="submission" date="2022-06" db="EMBL/GenBank/DDBJ databases">
        <title>Sequencing the genomes of 1000 actinobacteria strains.</title>
        <authorList>
            <person name="Klenk H.-P."/>
        </authorList>
    </citation>
    <scope>NUCLEOTIDE SEQUENCE</scope>
    <source>
        <strain evidence="2">DSM 46694</strain>
    </source>
</reference>
<keyword evidence="1" id="KW-1133">Transmembrane helix</keyword>
<protein>
    <submittedName>
        <fullName evidence="2">2-keto-3-deoxy-galactonokinase</fullName>
    </submittedName>
</protein>
<evidence type="ECO:0000256" key="1">
    <source>
        <dbReference type="SAM" id="Phobius"/>
    </source>
</evidence>
<keyword evidence="1" id="KW-0472">Membrane</keyword>
<feature type="transmembrane region" description="Helical" evidence="1">
    <location>
        <begin position="20"/>
        <end position="53"/>
    </location>
</feature>
<sequence length="93" mass="10055">MLARSLDESSKGRGRQEEEMQALSLAFAAGIFTAFDSRQVSLVILTVLIGLTVAGMRKMFRHTHVVMVIGGTSVLLGVLAVLTLAYLVTYRAV</sequence>
<evidence type="ECO:0000313" key="2">
    <source>
        <dbReference type="EMBL" id="MCP2361327.1"/>
    </source>
</evidence>
<keyword evidence="3" id="KW-1185">Reference proteome</keyword>
<gene>
    <name evidence="2" type="ORF">HD597_008347</name>
</gene>
<dbReference type="RefSeq" id="WP_253750224.1">
    <property type="nucleotide sequence ID" value="NZ_BAABKA010000002.1"/>
</dbReference>
<organism evidence="2 3">
    <name type="scientific">Nonomuraea thailandensis</name>
    <dbReference type="NCBI Taxonomy" id="1188745"/>
    <lineage>
        <taxon>Bacteria</taxon>
        <taxon>Bacillati</taxon>
        <taxon>Actinomycetota</taxon>
        <taxon>Actinomycetes</taxon>
        <taxon>Streptosporangiales</taxon>
        <taxon>Streptosporangiaceae</taxon>
        <taxon>Nonomuraea</taxon>
    </lineage>
</organism>
<feature type="transmembrane region" description="Helical" evidence="1">
    <location>
        <begin position="65"/>
        <end position="88"/>
    </location>
</feature>
<dbReference type="Proteomes" id="UP001139648">
    <property type="component" value="Unassembled WGS sequence"/>
</dbReference>
<comment type="caution">
    <text evidence="2">The sequence shown here is derived from an EMBL/GenBank/DDBJ whole genome shotgun (WGS) entry which is preliminary data.</text>
</comment>